<keyword evidence="2" id="KW-0238">DNA-binding</keyword>
<reference evidence="6 7" key="1">
    <citation type="submission" date="2017-07" db="EMBL/GenBank/DDBJ databases">
        <title>An improved, manually edited Actinidia chinensis var. chinensis (kiwifruit) genome highlights the challenges associated with draft genomes and gene prediction in plants.</title>
        <authorList>
            <person name="Pilkington S."/>
            <person name="Crowhurst R."/>
            <person name="Hilario E."/>
            <person name="Nardozza S."/>
            <person name="Fraser L."/>
            <person name="Peng Y."/>
            <person name="Gunaseelan K."/>
            <person name="Simpson R."/>
            <person name="Tahir J."/>
            <person name="Deroles S."/>
            <person name="Templeton K."/>
            <person name="Luo Z."/>
            <person name="Davy M."/>
            <person name="Cheng C."/>
            <person name="Mcneilage M."/>
            <person name="Scaglione D."/>
            <person name="Liu Y."/>
            <person name="Zhang Q."/>
            <person name="Datson P."/>
            <person name="De Silva N."/>
            <person name="Gardiner S."/>
            <person name="Bassett H."/>
            <person name="Chagne D."/>
            <person name="Mccallum J."/>
            <person name="Dzierzon H."/>
            <person name="Deng C."/>
            <person name="Wang Y.-Y."/>
            <person name="Barron N."/>
            <person name="Manako K."/>
            <person name="Bowen J."/>
            <person name="Foster T."/>
            <person name="Erridge Z."/>
            <person name="Tiffin H."/>
            <person name="Waite C."/>
            <person name="Davies K."/>
            <person name="Grierson E."/>
            <person name="Laing W."/>
            <person name="Kirk R."/>
            <person name="Chen X."/>
            <person name="Wood M."/>
            <person name="Montefiori M."/>
            <person name="Brummell D."/>
            <person name="Schwinn K."/>
            <person name="Catanach A."/>
            <person name="Fullerton C."/>
            <person name="Li D."/>
            <person name="Meiyalaghan S."/>
            <person name="Nieuwenhuizen N."/>
            <person name="Read N."/>
            <person name="Prakash R."/>
            <person name="Hunter D."/>
            <person name="Zhang H."/>
            <person name="Mckenzie M."/>
            <person name="Knabel M."/>
            <person name="Harris A."/>
            <person name="Allan A."/>
            <person name="Chen A."/>
            <person name="Janssen B."/>
            <person name="Plunkett B."/>
            <person name="Dwamena C."/>
            <person name="Voogd C."/>
            <person name="Leif D."/>
            <person name="Lafferty D."/>
            <person name="Souleyre E."/>
            <person name="Varkonyi-Gasic E."/>
            <person name="Gambi F."/>
            <person name="Hanley J."/>
            <person name="Yao J.-L."/>
            <person name="Cheung J."/>
            <person name="David K."/>
            <person name="Warren B."/>
            <person name="Marsh K."/>
            <person name="Snowden K."/>
            <person name="Lin-Wang K."/>
            <person name="Brian L."/>
            <person name="Martinez-Sanchez M."/>
            <person name="Wang M."/>
            <person name="Ileperuma N."/>
            <person name="Macnee N."/>
            <person name="Campin R."/>
            <person name="Mcatee P."/>
            <person name="Drummond R."/>
            <person name="Espley R."/>
            <person name="Ireland H."/>
            <person name="Wu R."/>
            <person name="Atkinson R."/>
            <person name="Karunairetnam S."/>
            <person name="Bulley S."/>
            <person name="Chunkath S."/>
            <person name="Hanley Z."/>
            <person name="Storey R."/>
            <person name="Thrimawithana A."/>
            <person name="Thomson S."/>
            <person name="David C."/>
            <person name="Testolin R."/>
        </authorList>
    </citation>
    <scope>NUCLEOTIDE SEQUENCE [LARGE SCALE GENOMIC DNA]</scope>
    <source>
        <strain evidence="7">cv. Red5</strain>
        <tissue evidence="6">Young leaf</tissue>
    </source>
</reference>
<proteinExistence type="predicted"/>
<comment type="caution">
    <text evidence="6">The sequence shown here is derived from an EMBL/GenBank/DDBJ whole genome shotgun (WGS) entry which is preliminary data.</text>
</comment>
<accession>A0A2R6QMR2</accession>
<protein>
    <recommendedName>
        <fullName evidence="5">RWP-RK domain-containing protein</fullName>
    </recommendedName>
</protein>
<evidence type="ECO:0000313" key="6">
    <source>
        <dbReference type="EMBL" id="PSS11212.1"/>
    </source>
</evidence>
<dbReference type="InterPro" id="IPR045012">
    <property type="entry name" value="NLP"/>
</dbReference>
<evidence type="ECO:0000259" key="5">
    <source>
        <dbReference type="PROSITE" id="PS51519"/>
    </source>
</evidence>
<keyword evidence="7" id="KW-1185">Reference proteome</keyword>
<sequence>MAETEKYWTKDDFMNHARKELNWSQINSWDRIQQDGYPISDLDWNGDWGSYDWIFWSKKHVVPDPLLPRINDVILKFLLLLSFNGTKEMLVQFWAATKTSDGRTLLTTKDQPFGLKRLSHGPCEYRMISEDYTFYVDGEEVLGIPGRVYRNKCLECTPNVKYYSVKENPQRDCALRCGVEQSLQVPVIEQSSHICVGVLEIVGQFWLRDALYLNDAFQGQGFECFGSCKHHEMREKNDNKAHKKASVEMKRDLRLLLNIYKLPLALTWVSCGACKTLLPVEDLYMVRKYYGENFGELNSFSMGTCRLPLRNERGVVGRVLSSPNLLYCSDVTQLSVAEYPFAHFARQCRLRGCFAINLRSNYTGNNVYVLQIFLPDINKDEDPLTSLSKILETMKKKFKTFRLASGEVLVSIIEFQNGEQHHCVQALQVTGYLPSLEPSQNGGERIEADSSDHQLNDAEQCVIDVNHPQELGTKMTSGREHKNTGVRIEILYEDILRYSKLSRSIAARKLEVSISTFKRVCRKYGINRWPPRNVDKVRPPASHVDHQEEVPQMLRQGPMDDYAGHGTSYSILL</sequence>
<dbReference type="PANTHER" id="PTHR32002">
    <property type="entry name" value="PROTEIN NLP8"/>
    <property type="match status" value="1"/>
</dbReference>
<dbReference type="InterPro" id="IPR003035">
    <property type="entry name" value="RWP-RK_dom"/>
</dbReference>
<keyword evidence="3" id="KW-0804">Transcription</keyword>
<dbReference type="Gramene" id="PSS11212">
    <property type="protein sequence ID" value="PSS11212"/>
    <property type="gene ID" value="CEY00_Acc15556"/>
</dbReference>
<dbReference type="InParanoid" id="A0A2R6QMR2"/>
<dbReference type="EMBL" id="NKQK01000014">
    <property type="protein sequence ID" value="PSS11212.1"/>
    <property type="molecule type" value="Genomic_DNA"/>
</dbReference>
<dbReference type="GO" id="GO:0003677">
    <property type="term" value="F:DNA binding"/>
    <property type="evidence" value="ECO:0007669"/>
    <property type="project" value="UniProtKB-KW"/>
</dbReference>
<dbReference type="STRING" id="1590841.A0A2R6QMR2"/>
<dbReference type="InterPro" id="IPR055081">
    <property type="entry name" value="NLP1-9_GAF"/>
</dbReference>
<dbReference type="GO" id="GO:0003700">
    <property type="term" value="F:DNA-binding transcription factor activity"/>
    <property type="evidence" value="ECO:0007669"/>
    <property type="project" value="InterPro"/>
</dbReference>
<evidence type="ECO:0000256" key="2">
    <source>
        <dbReference type="ARBA" id="ARBA00023125"/>
    </source>
</evidence>
<keyword evidence="1" id="KW-0805">Transcription regulation</keyword>
<dbReference type="Pfam" id="PF02042">
    <property type="entry name" value="RWP-RK"/>
    <property type="match status" value="1"/>
</dbReference>
<evidence type="ECO:0000256" key="1">
    <source>
        <dbReference type="ARBA" id="ARBA00023015"/>
    </source>
</evidence>
<dbReference type="PANTHER" id="PTHR32002:SF62">
    <property type="entry name" value="PROTEIN NLP6-LIKE ISOFORM X1"/>
    <property type="match status" value="1"/>
</dbReference>
<dbReference type="Proteomes" id="UP000241394">
    <property type="component" value="Chromosome LG14"/>
</dbReference>
<name>A0A2R6QMR2_ACTCC</name>
<dbReference type="OrthoDB" id="1703696at2759"/>
<reference evidence="7" key="2">
    <citation type="journal article" date="2018" name="BMC Genomics">
        <title>A manually annotated Actinidia chinensis var. chinensis (kiwifruit) genome highlights the challenges associated with draft genomes and gene prediction in plants.</title>
        <authorList>
            <person name="Pilkington S.M."/>
            <person name="Crowhurst R."/>
            <person name="Hilario E."/>
            <person name="Nardozza S."/>
            <person name="Fraser L."/>
            <person name="Peng Y."/>
            <person name="Gunaseelan K."/>
            <person name="Simpson R."/>
            <person name="Tahir J."/>
            <person name="Deroles S.C."/>
            <person name="Templeton K."/>
            <person name="Luo Z."/>
            <person name="Davy M."/>
            <person name="Cheng C."/>
            <person name="McNeilage M."/>
            <person name="Scaglione D."/>
            <person name="Liu Y."/>
            <person name="Zhang Q."/>
            <person name="Datson P."/>
            <person name="De Silva N."/>
            <person name="Gardiner S.E."/>
            <person name="Bassett H."/>
            <person name="Chagne D."/>
            <person name="McCallum J."/>
            <person name="Dzierzon H."/>
            <person name="Deng C."/>
            <person name="Wang Y.Y."/>
            <person name="Barron L."/>
            <person name="Manako K."/>
            <person name="Bowen J."/>
            <person name="Foster T.M."/>
            <person name="Erridge Z.A."/>
            <person name="Tiffin H."/>
            <person name="Waite C.N."/>
            <person name="Davies K.M."/>
            <person name="Grierson E.P."/>
            <person name="Laing W.A."/>
            <person name="Kirk R."/>
            <person name="Chen X."/>
            <person name="Wood M."/>
            <person name="Montefiori M."/>
            <person name="Brummell D.A."/>
            <person name="Schwinn K.E."/>
            <person name="Catanach A."/>
            <person name="Fullerton C."/>
            <person name="Li D."/>
            <person name="Meiyalaghan S."/>
            <person name="Nieuwenhuizen N."/>
            <person name="Read N."/>
            <person name="Prakash R."/>
            <person name="Hunter D."/>
            <person name="Zhang H."/>
            <person name="McKenzie M."/>
            <person name="Knabel M."/>
            <person name="Harris A."/>
            <person name="Allan A.C."/>
            <person name="Gleave A."/>
            <person name="Chen A."/>
            <person name="Janssen B.J."/>
            <person name="Plunkett B."/>
            <person name="Ampomah-Dwamena C."/>
            <person name="Voogd C."/>
            <person name="Leif D."/>
            <person name="Lafferty D."/>
            <person name="Souleyre E.J.F."/>
            <person name="Varkonyi-Gasic E."/>
            <person name="Gambi F."/>
            <person name="Hanley J."/>
            <person name="Yao J.L."/>
            <person name="Cheung J."/>
            <person name="David K.M."/>
            <person name="Warren B."/>
            <person name="Marsh K."/>
            <person name="Snowden K.C."/>
            <person name="Lin-Wang K."/>
            <person name="Brian L."/>
            <person name="Martinez-Sanchez M."/>
            <person name="Wang M."/>
            <person name="Ileperuma N."/>
            <person name="Macnee N."/>
            <person name="Campin R."/>
            <person name="McAtee P."/>
            <person name="Drummond R.S.M."/>
            <person name="Espley R.V."/>
            <person name="Ireland H.S."/>
            <person name="Wu R."/>
            <person name="Atkinson R.G."/>
            <person name="Karunairetnam S."/>
            <person name="Bulley S."/>
            <person name="Chunkath S."/>
            <person name="Hanley Z."/>
            <person name="Storey R."/>
            <person name="Thrimawithana A.H."/>
            <person name="Thomson S."/>
            <person name="David C."/>
            <person name="Testolin R."/>
            <person name="Huang H."/>
            <person name="Hellens R.P."/>
            <person name="Schaffer R.J."/>
        </authorList>
    </citation>
    <scope>NUCLEOTIDE SEQUENCE [LARGE SCALE GENOMIC DNA]</scope>
    <source>
        <strain evidence="7">cv. Red5</strain>
    </source>
</reference>
<dbReference type="OMA" id="MISEDYT"/>
<evidence type="ECO:0000256" key="3">
    <source>
        <dbReference type="ARBA" id="ARBA00023163"/>
    </source>
</evidence>
<dbReference type="Pfam" id="PF22922">
    <property type="entry name" value="GAF_NLP"/>
    <property type="match status" value="1"/>
</dbReference>
<evidence type="ECO:0000313" key="7">
    <source>
        <dbReference type="Proteomes" id="UP000241394"/>
    </source>
</evidence>
<dbReference type="AlphaFoldDB" id="A0A2R6QMR2"/>
<organism evidence="6 7">
    <name type="scientific">Actinidia chinensis var. chinensis</name>
    <name type="common">Chinese soft-hair kiwi</name>
    <dbReference type="NCBI Taxonomy" id="1590841"/>
    <lineage>
        <taxon>Eukaryota</taxon>
        <taxon>Viridiplantae</taxon>
        <taxon>Streptophyta</taxon>
        <taxon>Embryophyta</taxon>
        <taxon>Tracheophyta</taxon>
        <taxon>Spermatophyta</taxon>
        <taxon>Magnoliopsida</taxon>
        <taxon>eudicotyledons</taxon>
        <taxon>Gunneridae</taxon>
        <taxon>Pentapetalae</taxon>
        <taxon>asterids</taxon>
        <taxon>Ericales</taxon>
        <taxon>Actinidiaceae</taxon>
        <taxon>Actinidia</taxon>
    </lineage>
</organism>
<gene>
    <name evidence="6" type="ORF">CEY00_Acc15556</name>
</gene>
<dbReference type="PROSITE" id="PS51519">
    <property type="entry name" value="RWP_RK"/>
    <property type="match status" value="1"/>
</dbReference>
<keyword evidence="4" id="KW-0539">Nucleus</keyword>
<feature type="domain" description="RWP-RK" evidence="5">
    <location>
        <begin position="473"/>
        <end position="557"/>
    </location>
</feature>
<evidence type="ECO:0000256" key="4">
    <source>
        <dbReference type="ARBA" id="ARBA00023242"/>
    </source>
</evidence>